<feature type="region of interest" description="Disordered" evidence="8">
    <location>
        <begin position="121"/>
        <end position="142"/>
    </location>
</feature>
<dbReference type="AlphaFoldDB" id="A0A401P9K2"/>
<gene>
    <name evidence="11" type="ORF">scyTo_0001127</name>
</gene>
<keyword evidence="12" id="KW-1185">Reference proteome</keyword>
<evidence type="ECO:0008006" key="13">
    <source>
        <dbReference type="Google" id="ProtNLM"/>
    </source>
</evidence>
<accession>A0A401P9K2</accession>
<evidence type="ECO:0000256" key="2">
    <source>
        <dbReference type="ARBA" id="ARBA00006986"/>
    </source>
</evidence>
<feature type="transmembrane region" description="Helical" evidence="9">
    <location>
        <begin position="76"/>
        <end position="96"/>
    </location>
</feature>
<evidence type="ECO:0000313" key="11">
    <source>
        <dbReference type="EMBL" id="GCB69782.1"/>
    </source>
</evidence>
<feature type="compositionally biased region" description="Acidic residues" evidence="8">
    <location>
        <begin position="124"/>
        <end position="134"/>
    </location>
</feature>
<evidence type="ECO:0000256" key="5">
    <source>
        <dbReference type="ARBA" id="ARBA00022989"/>
    </source>
</evidence>
<evidence type="ECO:0000256" key="7">
    <source>
        <dbReference type="ARBA" id="ARBA00023180"/>
    </source>
</evidence>
<keyword evidence="5 9" id="KW-1133">Transmembrane helix</keyword>
<protein>
    <recommendedName>
        <fullName evidence="13">Membrane protein FAM174B</fullName>
    </recommendedName>
</protein>
<comment type="subcellular location">
    <subcellularLocation>
        <location evidence="1">Membrane</location>
        <topology evidence="1">Single-pass type I membrane protein</topology>
    </subcellularLocation>
</comment>
<keyword evidence="6 9" id="KW-0472">Membrane</keyword>
<dbReference type="EMBL" id="BFAA01000240">
    <property type="protein sequence ID" value="GCB69782.1"/>
    <property type="molecule type" value="Genomic_DNA"/>
</dbReference>
<evidence type="ECO:0000256" key="6">
    <source>
        <dbReference type="ARBA" id="ARBA00023136"/>
    </source>
</evidence>
<evidence type="ECO:0000256" key="9">
    <source>
        <dbReference type="SAM" id="Phobius"/>
    </source>
</evidence>
<dbReference type="OrthoDB" id="9950075at2759"/>
<keyword evidence="3 9" id="KW-0812">Transmembrane</keyword>
<dbReference type="Pfam" id="PF06679">
    <property type="entry name" value="DUF1180"/>
    <property type="match status" value="1"/>
</dbReference>
<evidence type="ECO:0000256" key="10">
    <source>
        <dbReference type="SAM" id="SignalP"/>
    </source>
</evidence>
<proteinExistence type="inferred from homology"/>
<dbReference type="STRING" id="75743.A0A401P9K2"/>
<feature type="chain" id="PRO_5019556877" description="Membrane protein FAM174B" evidence="10">
    <location>
        <begin position="27"/>
        <end position="142"/>
    </location>
</feature>
<keyword evidence="7" id="KW-0325">Glycoprotein</keyword>
<organism evidence="11 12">
    <name type="scientific">Scyliorhinus torazame</name>
    <name type="common">Cloudy catshark</name>
    <name type="synonym">Catulus torazame</name>
    <dbReference type="NCBI Taxonomy" id="75743"/>
    <lineage>
        <taxon>Eukaryota</taxon>
        <taxon>Metazoa</taxon>
        <taxon>Chordata</taxon>
        <taxon>Craniata</taxon>
        <taxon>Vertebrata</taxon>
        <taxon>Chondrichthyes</taxon>
        <taxon>Elasmobranchii</taxon>
        <taxon>Galeomorphii</taxon>
        <taxon>Galeoidea</taxon>
        <taxon>Carcharhiniformes</taxon>
        <taxon>Scyliorhinidae</taxon>
        <taxon>Scyliorhinus</taxon>
    </lineage>
</organism>
<evidence type="ECO:0000256" key="8">
    <source>
        <dbReference type="SAM" id="MobiDB-lite"/>
    </source>
</evidence>
<dbReference type="OMA" id="ASGHCYC"/>
<dbReference type="PANTHER" id="PTHR28607:SF3">
    <property type="entry name" value="MEMBRANE PROTEIN FAM174B"/>
    <property type="match status" value="1"/>
</dbReference>
<evidence type="ECO:0000256" key="1">
    <source>
        <dbReference type="ARBA" id="ARBA00004479"/>
    </source>
</evidence>
<comment type="similarity">
    <text evidence="2">Belongs to the FAM174 family.</text>
</comment>
<keyword evidence="4 10" id="KW-0732">Signal</keyword>
<reference evidence="11 12" key="1">
    <citation type="journal article" date="2018" name="Nat. Ecol. Evol.">
        <title>Shark genomes provide insights into elasmobranch evolution and the origin of vertebrates.</title>
        <authorList>
            <person name="Hara Y"/>
            <person name="Yamaguchi K"/>
            <person name="Onimaru K"/>
            <person name="Kadota M"/>
            <person name="Koyanagi M"/>
            <person name="Keeley SD"/>
            <person name="Tatsumi K"/>
            <person name="Tanaka K"/>
            <person name="Motone F"/>
            <person name="Kageyama Y"/>
            <person name="Nozu R"/>
            <person name="Adachi N"/>
            <person name="Nishimura O"/>
            <person name="Nakagawa R"/>
            <person name="Tanegashima C"/>
            <person name="Kiyatake I"/>
            <person name="Matsumoto R"/>
            <person name="Murakumo K"/>
            <person name="Nishida K"/>
            <person name="Terakita A"/>
            <person name="Kuratani S"/>
            <person name="Sato K"/>
            <person name="Hyodo S Kuraku.S."/>
        </authorList>
    </citation>
    <scope>NUCLEOTIDE SEQUENCE [LARGE SCALE GENOMIC DNA]</scope>
</reference>
<dbReference type="PANTHER" id="PTHR28607">
    <property type="entry name" value="EXPRESSED PROTEIN"/>
    <property type="match status" value="1"/>
</dbReference>
<dbReference type="GO" id="GO:0016020">
    <property type="term" value="C:membrane"/>
    <property type="evidence" value="ECO:0007669"/>
    <property type="project" value="UniProtKB-SubCell"/>
</dbReference>
<dbReference type="InterPro" id="IPR009565">
    <property type="entry name" value="FAM174-like"/>
</dbReference>
<feature type="signal peptide" evidence="10">
    <location>
        <begin position="1"/>
        <end position="26"/>
    </location>
</feature>
<evidence type="ECO:0000313" key="12">
    <source>
        <dbReference type="Proteomes" id="UP000288216"/>
    </source>
</evidence>
<evidence type="ECO:0000256" key="4">
    <source>
        <dbReference type="ARBA" id="ARBA00022729"/>
    </source>
</evidence>
<sequence>MCRWGLCVWPPALLLLLWAPLVLLLAAETSSASEKTPAVSAPLSRNGTAASRSNGTATALDNVASLLRNLSTLKNLVLAACAGAFLLIVCLLVRVIRSGRKIKKTRKYDIITTPAEKVEMTPLNEEDDDDEDATVFDVKYSR</sequence>
<dbReference type="Proteomes" id="UP000288216">
    <property type="component" value="Unassembled WGS sequence"/>
</dbReference>
<comment type="caution">
    <text evidence="11">The sequence shown here is derived from an EMBL/GenBank/DDBJ whole genome shotgun (WGS) entry which is preliminary data.</text>
</comment>
<name>A0A401P9K2_SCYTO</name>
<evidence type="ECO:0000256" key="3">
    <source>
        <dbReference type="ARBA" id="ARBA00022692"/>
    </source>
</evidence>